<sequence>MNLIGYHGTDAENEASILSGNFKASTKNDEWLGTGAYFFIEGISEPENNAICWAKLQSYDKIKKCYRYTQFSVIRANISINNPLDLDSLEGKKVFNYFRDEIISIMKQNNIPETESFRNSLRNDCEICNYIAKSISCDAVIRSEYIKLDLWSRKNVYNSRIQNCTIVSIREPSQSIDKNSLTVTQRGEVI</sequence>
<dbReference type="Proteomes" id="UP000697802">
    <property type="component" value="Unassembled WGS sequence"/>
</dbReference>
<reference evidence="1 2" key="1">
    <citation type="submission" date="2018-02" db="EMBL/GenBank/DDBJ databases">
        <authorList>
            <person name="Machado R.A."/>
        </authorList>
    </citation>
    <scope>NUCLEOTIDE SEQUENCE [LARGE SCALE GENOMIC DNA]</scope>
    <source>
        <strain evidence="1 2">T327</strain>
    </source>
</reference>
<evidence type="ECO:0000313" key="1">
    <source>
        <dbReference type="EMBL" id="NHB89570.1"/>
    </source>
</evidence>
<dbReference type="EMBL" id="PUJU01000049">
    <property type="protein sequence ID" value="NHB89570.1"/>
    <property type="molecule type" value="Genomic_DNA"/>
</dbReference>
<comment type="caution">
    <text evidence="1">The sequence shown here is derived from an EMBL/GenBank/DDBJ whole genome shotgun (WGS) entry which is preliminary data.</text>
</comment>
<protein>
    <submittedName>
        <fullName evidence="1">Uncharacterized protein</fullName>
    </submittedName>
</protein>
<dbReference type="SUPFAM" id="SSF56399">
    <property type="entry name" value="ADP-ribosylation"/>
    <property type="match status" value="1"/>
</dbReference>
<keyword evidence="2" id="KW-1185">Reference proteome</keyword>
<evidence type="ECO:0000313" key="2">
    <source>
        <dbReference type="Proteomes" id="UP000697802"/>
    </source>
</evidence>
<name>A0ABX0GN56_9GAMM</name>
<organism evidence="1 2">
    <name type="scientific">Photorhabdus tasmaniensis</name>
    <dbReference type="NCBI Taxonomy" id="1004159"/>
    <lineage>
        <taxon>Bacteria</taxon>
        <taxon>Pseudomonadati</taxon>
        <taxon>Pseudomonadota</taxon>
        <taxon>Gammaproteobacteria</taxon>
        <taxon>Enterobacterales</taxon>
        <taxon>Morganellaceae</taxon>
        <taxon>Photorhabdus</taxon>
    </lineage>
</organism>
<dbReference type="RefSeq" id="WP_133812561.1">
    <property type="nucleotide sequence ID" value="NZ_CAWPIF010000049.1"/>
</dbReference>
<accession>A0ABX0GN56</accession>
<proteinExistence type="predicted"/>
<gene>
    <name evidence="1" type="ORF">C5471_18470</name>
</gene>